<dbReference type="OrthoDB" id="9775333at2"/>
<dbReference type="Pfam" id="PF05936">
    <property type="entry name" value="T6SS_VasE"/>
    <property type="match status" value="1"/>
</dbReference>
<accession>A0A317E7U9</accession>
<dbReference type="InterPro" id="IPR010263">
    <property type="entry name" value="T6SS_TssK"/>
</dbReference>
<proteinExistence type="predicted"/>
<dbReference type="PANTHER" id="PTHR35566:SF1">
    <property type="entry name" value="TYPE VI SECRETION SYSTEM BASEPLATE COMPONENT TSSK1"/>
    <property type="match status" value="1"/>
</dbReference>
<dbReference type="RefSeq" id="WP_109920984.1">
    <property type="nucleotide sequence ID" value="NZ_QGLF01000002.1"/>
</dbReference>
<protein>
    <submittedName>
        <fullName evidence="1">Type VI secretion system baseplate subunit TssK</fullName>
    </submittedName>
</protein>
<dbReference type="PANTHER" id="PTHR35566">
    <property type="entry name" value="BLR3599 PROTEIN"/>
    <property type="match status" value="1"/>
</dbReference>
<evidence type="ECO:0000313" key="1">
    <source>
        <dbReference type="EMBL" id="PWR22340.1"/>
    </source>
</evidence>
<dbReference type="Proteomes" id="UP000246077">
    <property type="component" value="Unassembled WGS sequence"/>
</dbReference>
<organism evidence="1 2">
    <name type="scientific">Zavarzinia compransoris</name>
    <dbReference type="NCBI Taxonomy" id="1264899"/>
    <lineage>
        <taxon>Bacteria</taxon>
        <taxon>Pseudomonadati</taxon>
        <taxon>Pseudomonadota</taxon>
        <taxon>Alphaproteobacteria</taxon>
        <taxon>Rhodospirillales</taxon>
        <taxon>Zavarziniaceae</taxon>
        <taxon>Zavarzinia</taxon>
    </lineage>
</organism>
<dbReference type="EMBL" id="QGLF01000002">
    <property type="protein sequence ID" value="PWR22340.1"/>
    <property type="molecule type" value="Genomic_DNA"/>
</dbReference>
<dbReference type="AlphaFoldDB" id="A0A317E7U9"/>
<dbReference type="NCBIfam" id="TIGR03353">
    <property type="entry name" value="VI_chp_4"/>
    <property type="match status" value="1"/>
</dbReference>
<name>A0A317E7U9_9PROT</name>
<keyword evidence="2" id="KW-1185">Reference proteome</keyword>
<gene>
    <name evidence="1" type="primary">tssK</name>
    <name evidence="1" type="ORF">DKG75_10330</name>
</gene>
<evidence type="ECO:0000313" key="2">
    <source>
        <dbReference type="Proteomes" id="UP000246077"/>
    </source>
</evidence>
<reference evidence="2" key="1">
    <citation type="submission" date="2018-05" db="EMBL/GenBank/DDBJ databases">
        <title>Zavarzinia sp. HR-AS.</title>
        <authorList>
            <person name="Lee Y."/>
            <person name="Jeon C.O."/>
        </authorList>
    </citation>
    <scope>NUCLEOTIDE SEQUENCE [LARGE SCALE GENOMIC DNA]</scope>
    <source>
        <strain evidence="2">DSM 1231</strain>
    </source>
</reference>
<sequence>MGWSDKVIWSEGMFLRTQHFQQFDRYVERLVRGRVGGLRPHAWGLTEYALNREMLKTGRFALSDAAGVFEDGTPFALPGDADHPTPLEVSETVRNQIVYLAVPLHQHGAPEFTLEAQADSPARYGAQEFEATDAIQGAPGLARLTVGRLRLRYLLESDDRAGYACIGLARIVEVAADKRILLDERFIPPVLACSASSQLVGFVTEIIGMLHTRGETLAARAAASGTRAGVGQLSDFLLLQVVNRYEPLFAHLNAGNLMHPETFYMQGLELAGELATFTAASKRPPSFPPYRHDDLQRTFGALMAELRQSLSAVLEQTAINIPLQERKYGMRAGIIADKSLLKTAAFYLSVKADMPPEVLRRNFPAQVKIGPVEQIRELVNVALSGIAVRPLPVAPREVPFYPGASYFELDRSSPYFTQLATSGGIALHLAGDFPAVTMELWAVKS</sequence>
<comment type="caution">
    <text evidence="1">The sequence shown here is derived from an EMBL/GenBank/DDBJ whole genome shotgun (WGS) entry which is preliminary data.</text>
</comment>